<organism evidence="3 4">
    <name type="scientific">Lolium multiflorum</name>
    <name type="common">Italian ryegrass</name>
    <name type="synonym">Lolium perenne subsp. multiflorum</name>
    <dbReference type="NCBI Taxonomy" id="4521"/>
    <lineage>
        <taxon>Eukaryota</taxon>
        <taxon>Viridiplantae</taxon>
        <taxon>Streptophyta</taxon>
        <taxon>Embryophyta</taxon>
        <taxon>Tracheophyta</taxon>
        <taxon>Spermatophyta</taxon>
        <taxon>Magnoliopsida</taxon>
        <taxon>Liliopsida</taxon>
        <taxon>Poales</taxon>
        <taxon>Poaceae</taxon>
        <taxon>BOP clade</taxon>
        <taxon>Pooideae</taxon>
        <taxon>Poodae</taxon>
        <taxon>Poeae</taxon>
        <taxon>Poeae Chloroplast Group 2 (Poeae type)</taxon>
        <taxon>Loliodinae</taxon>
        <taxon>Loliinae</taxon>
        <taxon>Lolium</taxon>
    </lineage>
</organism>
<name>A0AAD8WTB6_LOLMU</name>
<dbReference type="PROSITE" id="PS50181">
    <property type="entry name" value="FBOX"/>
    <property type="match status" value="1"/>
</dbReference>
<dbReference type="InterPro" id="IPR036047">
    <property type="entry name" value="F-box-like_dom_sf"/>
</dbReference>
<dbReference type="InterPro" id="IPR053197">
    <property type="entry name" value="F-box_SCFL_complex_component"/>
</dbReference>
<dbReference type="Gene3D" id="3.80.10.10">
    <property type="entry name" value="Ribonuclease Inhibitor"/>
    <property type="match status" value="2"/>
</dbReference>
<dbReference type="SUPFAM" id="SSF81383">
    <property type="entry name" value="F-box domain"/>
    <property type="match status" value="1"/>
</dbReference>
<dbReference type="EMBL" id="JAUUTY010000002">
    <property type="protein sequence ID" value="KAK1679699.1"/>
    <property type="molecule type" value="Genomic_DNA"/>
</dbReference>
<dbReference type="InterPro" id="IPR055411">
    <property type="entry name" value="LRR_FXL15/At3g58940/PEG3-like"/>
</dbReference>
<dbReference type="InterPro" id="IPR032675">
    <property type="entry name" value="LRR_dom_sf"/>
</dbReference>
<proteinExistence type="predicted"/>
<dbReference type="InterPro" id="IPR053781">
    <property type="entry name" value="F-box_AtFBL13-like"/>
</dbReference>
<gene>
    <name evidence="3" type="ORF">QYE76_040547</name>
</gene>
<evidence type="ECO:0000313" key="4">
    <source>
        <dbReference type="Proteomes" id="UP001231189"/>
    </source>
</evidence>
<dbReference type="CDD" id="cd22160">
    <property type="entry name" value="F-box_AtFBL13-like"/>
    <property type="match status" value="1"/>
</dbReference>
<dbReference type="Gene3D" id="1.20.1280.50">
    <property type="match status" value="1"/>
</dbReference>
<feature type="region of interest" description="Disordered" evidence="1">
    <location>
        <begin position="285"/>
        <end position="305"/>
    </location>
</feature>
<dbReference type="PANTHER" id="PTHR34223:SF40">
    <property type="entry name" value="OS08G0197800 PROTEIN"/>
    <property type="match status" value="1"/>
</dbReference>
<evidence type="ECO:0000313" key="3">
    <source>
        <dbReference type="EMBL" id="KAK1679699.1"/>
    </source>
</evidence>
<evidence type="ECO:0000256" key="1">
    <source>
        <dbReference type="SAM" id="MobiDB-lite"/>
    </source>
</evidence>
<dbReference type="AlphaFoldDB" id="A0AAD8WTB6"/>
<protein>
    <recommendedName>
        <fullName evidence="2">F-box domain-containing protein</fullName>
    </recommendedName>
</protein>
<dbReference type="PANTHER" id="PTHR34223">
    <property type="entry name" value="OS11G0201299 PROTEIN"/>
    <property type="match status" value="1"/>
</dbReference>
<dbReference type="Pfam" id="PF00646">
    <property type="entry name" value="F-box"/>
    <property type="match status" value="1"/>
</dbReference>
<dbReference type="SUPFAM" id="SSF52047">
    <property type="entry name" value="RNI-like"/>
    <property type="match status" value="2"/>
</dbReference>
<dbReference type="SMART" id="SM00256">
    <property type="entry name" value="FBOX"/>
    <property type="match status" value="1"/>
</dbReference>
<keyword evidence="4" id="KW-1185">Reference proteome</keyword>
<dbReference type="Pfam" id="PF24758">
    <property type="entry name" value="LRR_At5g56370"/>
    <property type="match status" value="2"/>
</dbReference>
<reference evidence="3" key="1">
    <citation type="submission" date="2023-07" db="EMBL/GenBank/DDBJ databases">
        <title>A chromosome-level genome assembly of Lolium multiflorum.</title>
        <authorList>
            <person name="Chen Y."/>
            <person name="Copetti D."/>
            <person name="Kolliker R."/>
            <person name="Studer B."/>
        </authorList>
    </citation>
    <scope>NUCLEOTIDE SEQUENCE</scope>
    <source>
        <strain evidence="3">02402/16</strain>
        <tissue evidence="3">Leaf</tissue>
    </source>
</reference>
<dbReference type="InterPro" id="IPR001810">
    <property type="entry name" value="F-box_dom"/>
</dbReference>
<evidence type="ECO:0000259" key="2">
    <source>
        <dbReference type="PROSITE" id="PS50181"/>
    </source>
</evidence>
<feature type="domain" description="F-box" evidence="2">
    <location>
        <begin position="21"/>
        <end position="57"/>
    </location>
</feature>
<dbReference type="Proteomes" id="UP001231189">
    <property type="component" value="Unassembled WGS sequence"/>
</dbReference>
<sequence>MSRKKTKVDAVEGDAATAAGHDRLSALPDDLLHKVMSFLRAWEVARTCVLSRRWRNLWASAPYVDLRVCCKHRHRWLPLRLTRFANHFLLLREVSAPLHTLRLLSTADLNGTPTLPYSPKYDEDGEDYCSTDVDMWIRAAMNRGARFIQLSKHPRQDDLSDLESVPLISRHLKHLHLSGTMLYDRTLRQLCSQCPSLEILELKECHLDGPQISSASLISLTMVDCRIRTELSIAAPNLVSLRCVNPYHHAPSFENMGTLATATITLKDSFLHDKFEDRYIEPDPEVFECDSSSDRESDDDSDADSNLSEEFYGDEVLGGQNVIRSLSNATSLELIADVGELILNREMEMCPIFSNLKVLTLGEWCMADDFHPLVLFLQHAPNLERLFLKLKVDHEEIEDDIKPEGRSFVCKNLATVEIKCPKDDERVHVLAHFFVANGIAMEKISITGPPAKPRGKHHLNFSTPSPLRLYNSRATAPSSSTSAANPFTPSNPTRFGWTQDALTLGEITVSSRSDPFPRRVLRLQCDANFPSSSNFFLLDNLLKPKRGLPVRRNVPEENQSRRRRGRCRCRCRRQRPQLARFANHLLLLRDVSAPLDTLRLLSSPTRYTPDYSYRPKDYYYDNEEDYSSSDVEMWIRAAVNTGARSIQLTQHPKDKAFADLDSVPIISCHLKHLHLSGATLHDKTLRQLSSQCPSLQVLELSKCCLDGPQISSASLTSLAIVECRIMADLSVTAPNLVSLRCVSPYHRAPSFENMGSLARGTIVLNDSFLHDKFEYKYKDIKPDVSECDASDSNHDNCDSDADNDDLRSSEGFYGANVLGGQNVICSLSNATSLELIAHAGEVILNRELEMCPMFSNLKALSLGEWCMAADLHPLILFLQHAPNLERLFLKLKMDHTEIEGNINPEGSSFACKNLAVVKIKCPKEDERVHVLAQFFVSNGIAMEKISANPGPKTRMGCLVGTAVWAMIAVIFSHAAHTMAAELE</sequence>
<accession>A0AAD8WTB6</accession>
<comment type="caution">
    <text evidence="3">The sequence shown here is derived from an EMBL/GenBank/DDBJ whole genome shotgun (WGS) entry which is preliminary data.</text>
</comment>